<dbReference type="Proteomes" id="UP000231136">
    <property type="component" value="Unassembled WGS sequence"/>
</dbReference>
<dbReference type="Pfam" id="PF00535">
    <property type="entry name" value="Glycos_transf_2"/>
    <property type="match status" value="1"/>
</dbReference>
<dbReference type="PANTHER" id="PTHR43179:SF12">
    <property type="entry name" value="GALACTOFURANOSYLTRANSFERASE GLFT2"/>
    <property type="match status" value="1"/>
</dbReference>
<evidence type="ECO:0000256" key="2">
    <source>
        <dbReference type="ARBA" id="ARBA00022676"/>
    </source>
</evidence>
<evidence type="ECO:0000313" key="6">
    <source>
        <dbReference type="EMBL" id="PIP85284.1"/>
    </source>
</evidence>
<keyword evidence="3" id="KW-0808">Transferase</keyword>
<evidence type="ECO:0008006" key="8">
    <source>
        <dbReference type="Google" id="ProtNLM"/>
    </source>
</evidence>
<evidence type="ECO:0000313" key="7">
    <source>
        <dbReference type="Proteomes" id="UP000231136"/>
    </source>
</evidence>
<dbReference type="Pfam" id="PF02709">
    <property type="entry name" value="Glyco_transf_7C"/>
    <property type="match status" value="1"/>
</dbReference>
<evidence type="ECO:0000256" key="1">
    <source>
        <dbReference type="ARBA" id="ARBA00006739"/>
    </source>
</evidence>
<proteinExistence type="inferred from homology"/>
<protein>
    <recommendedName>
        <fullName evidence="8">Glycosyltransferase 2-like domain-containing protein</fullName>
    </recommendedName>
</protein>
<organism evidence="6 7">
    <name type="scientific">Candidatus Collierbacteria bacterium CG22_combo_CG10-13_8_21_14_all_43_12</name>
    <dbReference type="NCBI Taxonomy" id="1974537"/>
    <lineage>
        <taxon>Bacteria</taxon>
        <taxon>Candidatus Collieribacteriota</taxon>
    </lineage>
</organism>
<dbReference type="InterPro" id="IPR027791">
    <property type="entry name" value="Galactosyl_T_C"/>
</dbReference>
<comment type="caution">
    <text evidence="6">The sequence shown here is derived from an EMBL/GenBank/DDBJ whole genome shotgun (WGS) entry which is preliminary data.</text>
</comment>
<dbReference type="InterPro" id="IPR029044">
    <property type="entry name" value="Nucleotide-diphossugar_trans"/>
</dbReference>
<evidence type="ECO:0000256" key="3">
    <source>
        <dbReference type="ARBA" id="ARBA00022679"/>
    </source>
</evidence>
<dbReference type="SUPFAM" id="SSF53448">
    <property type="entry name" value="Nucleotide-diphospho-sugar transferases"/>
    <property type="match status" value="1"/>
</dbReference>
<dbReference type="PANTHER" id="PTHR43179">
    <property type="entry name" value="RHAMNOSYLTRANSFERASE WBBL"/>
    <property type="match status" value="1"/>
</dbReference>
<keyword evidence="2" id="KW-0328">Glycosyltransferase</keyword>
<feature type="domain" description="Glycosyltransferase 2-like" evidence="4">
    <location>
        <begin position="7"/>
        <end position="158"/>
    </location>
</feature>
<gene>
    <name evidence="6" type="ORF">COW83_04960</name>
</gene>
<reference evidence="6 7" key="1">
    <citation type="submission" date="2017-09" db="EMBL/GenBank/DDBJ databases">
        <title>Depth-based differentiation of microbial function through sediment-hosted aquifers and enrichment of novel symbionts in the deep terrestrial subsurface.</title>
        <authorList>
            <person name="Probst A.J."/>
            <person name="Ladd B."/>
            <person name="Jarett J.K."/>
            <person name="Geller-Mcgrath D.E."/>
            <person name="Sieber C.M."/>
            <person name="Emerson J.B."/>
            <person name="Anantharaman K."/>
            <person name="Thomas B.C."/>
            <person name="Malmstrom R."/>
            <person name="Stieglmeier M."/>
            <person name="Klingl A."/>
            <person name="Woyke T."/>
            <person name="Ryan C.M."/>
            <person name="Banfield J.F."/>
        </authorList>
    </citation>
    <scope>NUCLEOTIDE SEQUENCE [LARGE SCALE GENOMIC DNA]</scope>
    <source>
        <strain evidence="6">CG22_combo_CG10-13_8_21_14_all_43_12</strain>
    </source>
</reference>
<feature type="domain" description="Galactosyltransferase C-terminal" evidence="5">
    <location>
        <begin position="186"/>
        <end position="240"/>
    </location>
</feature>
<dbReference type="EMBL" id="PCTR01000142">
    <property type="protein sequence ID" value="PIP85284.1"/>
    <property type="molecule type" value="Genomic_DNA"/>
</dbReference>
<comment type="similarity">
    <text evidence="1">Belongs to the glycosyltransferase 2 family.</text>
</comment>
<dbReference type="AlphaFoldDB" id="A0A2H0DT28"/>
<evidence type="ECO:0000259" key="4">
    <source>
        <dbReference type="Pfam" id="PF00535"/>
    </source>
</evidence>
<dbReference type="InterPro" id="IPR001173">
    <property type="entry name" value="Glyco_trans_2-like"/>
</dbReference>
<evidence type="ECO:0000259" key="5">
    <source>
        <dbReference type="Pfam" id="PF02709"/>
    </source>
</evidence>
<dbReference type="GO" id="GO:0016757">
    <property type="term" value="F:glycosyltransferase activity"/>
    <property type="evidence" value="ECO:0007669"/>
    <property type="project" value="UniProtKB-KW"/>
</dbReference>
<sequence>MSEAIDIIIKSWNAIDYTLATLQSIREKTKLPHKITVVDNGSSSETLDILEHQKDIILIKHGKNIGPGEAARTGFNSTSSKYFVLMDNDVVVTEGWLDKLLSDIDNDTGVVAPLRYGSRLKYPYSDQSSRKAWEDIRDKNPKLSLFDQLSLFTGNNSIEHFEKDLIYANNSKTERVIAPPGFVSVSLVLLNRNAINNSGGISLDEFVGYGGEDVDMCWRIGESGYNIIRSAKVYVHHFEHSSMEENKISIKKSLTESNMVLFKKWGHRMDEWIKKIEALEGRDKIDNYPFIKLFSDIKNDRTAEYF</sequence>
<dbReference type="Gene3D" id="3.90.550.10">
    <property type="entry name" value="Spore Coat Polysaccharide Biosynthesis Protein SpsA, Chain A"/>
    <property type="match status" value="1"/>
</dbReference>
<name>A0A2H0DT28_9BACT</name>
<accession>A0A2H0DT28</accession>